<proteinExistence type="predicted"/>
<accession>A0A0E9X764</accession>
<organism evidence="1">
    <name type="scientific">Anguilla anguilla</name>
    <name type="common">European freshwater eel</name>
    <name type="synonym">Muraena anguilla</name>
    <dbReference type="NCBI Taxonomy" id="7936"/>
    <lineage>
        <taxon>Eukaryota</taxon>
        <taxon>Metazoa</taxon>
        <taxon>Chordata</taxon>
        <taxon>Craniata</taxon>
        <taxon>Vertebrata</taxon>
        <taxon>Euteleostomi</taxon>
        <taxon>Actinopterygii</taxon>
        <taxon>Neopterygii</taxon>
        <taxon>Teleostei</taxon>
        <taxon>Anguilliformes</taxon>
        <taxon>Anguillidae</taxon>
        <taxon>Anguilla</taxon>
    </lineage>
</organism>
<reference evidence="1" key="1">
    <citation type="submission" date="2014-11" db="EMBL/GenBank/DDBJ databases">
        <authorList>
            <person name="Amaro Gonzalez C."/>
        </authorList>
    </citation>
    <scope>NUCLEOTIDE SEQUENCE</scope>
</reference>
<dbReference type="AlphaFoldDB" id="A0A0E9X764"/>
<sequence length="65" mass="7439">MRLIDIYLIPRDVSHSQYNFPTKTLITSAVLINKGTSPCYLMLNKCYNIGNQNNTLALFTAFRLL</sequence>
<evidence type="ECO:0000313" key="1">
    <source>
        <dbReference type="EMBL" id="JAH97710.1"/>
    </source>
</evidence>
<reference evidence="1" key="2">
    <citation type="journal article" date="2015" name="Fish Shellfish Immunol.">
        <title>Early steps in the European eel (Anguilla anguilla)-Vibrio vulnificus interaction in the gills: Role of the RtxA13 toxin.</title>
        <authorList>
            <person name="Callol A."/>
            <person name="Pajuelo D."/>
            <person name="Ebbesson L."/>
            <person name="Teles M."/>
            <person name="MacKenzie S."/>
            <person name="Amaro C."/>
        </authorList>
    </citation>
    <scope>NUCLEOTIDE SEQUENCE</scope>
</reference>
<name>A0A0E9X764_ANGAN</name>
<dbReference type="EMBL" id="GBXM01010867">
    <property type="protein sequence ID" value="JAH97710.1"/>
    <property type="molecule type" value="Transcribed_RNA"/>
</dbReference>
<protein>
    <submittedName>
        <fullName evidence="1">Uncharacterized protein</fullName>
    </submittedName>
</protein>